<dbReference type="GO" id="GO:0016020">
    <property type="term" value="C:membrane"/>
    <property type="evidence" value="ECO:0007669"/>
    <property type="project" value="UniProtKB-SubCell"/>
</dbReference>
<accession>K0TQB2</accession>
<feature type="compositionally biased region" description="Polar residues" evidence="5">
    <location>
        <begin position="54"/>
        <end position="66"/>
    </location>
</feature>
<dbReference type="PANTHER" id="PTHR42861">
    <property type="entry name" value="CALCIUM-TRANSPORTING ATPASE"/>
    <property type="match status" value="1"/>
</dbReference>
<dbReference type="InterPro" id="IPR023214">
    <property type="entry name" value="HAD_sf"/>
</dbReference>
<dbReference type="SUPFAM" id="SSF81660">
    <property type="entry name" value="Metal cation-transporting ATPase, ATP-binding domain N"/>
    <property type="match status" value="1"/>
</dbReference>
<dbReference type="PRINTS" id="PR00121">
    <property type="entry name" value="NAKATPASE"/>
</dbReference>
<dbReference type="SUPFAM" id="SSF81653">
    <property type="entry name" value="Calcium ATPase, transduction domain A"/>
    <property type="match status" value="1"/>
</dbReference>
<organism evidence="8 9">
    <name type="scientific">Thalassiosira oceanica</name>
    <name type="common">Marine diatom</name>
    <dbReference type="NCBI Taxonomy" id="159749"/>
    <lineage>
        <taxon>Eukaryota</taxon>
        <taxon>Sar</taxon>
        <taxon>Stramenopiles</taxon>
        <taxon>Ochrophyta</taxon>
        <taxon>Bacillariophyta</taxon>
        <taxon>Coscinodiscophyceae</taxon>
        <taxon>Thalassiosirophycidae</taxon>
        <taxon>Thalassiosirales</taxon>
        <taxon>Thalassiosiraceae</taxon>
        <taxon>Thalassiosira</taxon>
    </lineage>
</organism>
<evidence type="ECO:0000256" key="4">
    <source>
        <dbReference type="ARBA" id="ARBA00023136"/>
    </source>
</evidence>
<evidence type="ECO:0000259" key="7">
    <source>
        <dbReference type="Pfam" id="PF00122"/>
    </source>
</evidence>
<feature type="region of interest" description="Disordered" evidence="5">
    <location>
        <begin position="39"/>
        <end position="66"/>
    </location>
</feature>
<dbReference type="OrthoDB" id="3352408at2759"/>
<keyword evidence="9" id="KW-1185">Reference proteome</keyword>
<evidence type="ECO:0000313" key="8">
    <source>
        <dbReference type="EMBL" id="EJK75742.1"/>
    </source>
</evidence>
<sequence length="678" mass="72273">MLYPYSRSEECAWQPEEASRKLDALGGAGGVFYDSYYTRRNHSQTNPDDPRTIPPQNQSTLLTRGRNSADIRSLRREFGANALHGDAIDEPTETTNPRSRCLAGCKVLSPVAKAFYDQLKEPLIIMLLASASISLFLGNSADALSIALALTIVSLVAAVQEYRSERALEALSDLVPHTCTVLRDGRAIENLSAKEIVVGDLVLLSTGDRVPADMRLIDTVELSVNESSLTGENNPVNKISQSLTVLEGGVTTGNGSSDVAPTPPPLTDQINIAFMGTLVVSGRGRGLVLAVGERTEFGKVAKELGEVEARKSPLQIKIDELGRTLAYASSAGIAMMALVGYLLGRGLLETITVAVSLAVAAIPEGLPICVTVTLALGVLRMARHAAIVKKLPAVETLGCATVIASDKTGTLTQNEMTARSMYSPAFPFTFSLTGVGYDVKKSGGFIVRSMSMENMQSENSVESVIMPGQSRVTNQCPEYACLAALFGTASICNNASVAEDGKTLGQPTEMALLVGSKKAGVPDPRPTYHRIQEIPFSSDRKKMEVRCRPVGGSHSCLAFALSAKREESGKVISPDGSVYFVKGMPESILAECQTRVAADGSSVTLTDSEKARALSRSREMSGRGLRVLAMAFGPSLETLSFAGIIGIEDPPREGVVESIRSLHKSGVKVRLLQYASMH</sequence>
<dbReference type="Gene3D" id="2.70.150.10">
    <property type="entry name" value="Calcium-transporting ATPase, cytoplasmic transduction domain A"/>
    <property type="match status" value="1"/>
</dbReference>
<feature type="transmembrane region" description="Helical" evidence="6">
    <location>
        <begin position="325"/>
        <end position="344"/>
    </location>
</feature>
<dbReference type="InterPro" id="IPR018303">
    <property type="entry name" value="ATPase_P-typ_P_site"/>
</dbReference>
<dbReference type="PRINTS" id="PR00119">
    <property type="entry name" value="CATATPASE"/>
</dbReference>
<dbReference type="InterPro" id="IPR001757">
    <property type="entry name" value="P_typ_ATPase"/>
</dbReference>
<dbReference type="InterPro" id="IPR023298">
    <property type="entry name" value="ATPase_P-typ_TM_dom_sf"/>
</dbReference>
<keyword evidence="2 6" id="KW-0812">Transmembrane</keyword>
<feature type="transmembrane region" description="Helical" evidence="6">
    <location>
        <begin position="350"/>
        <end position="379"/>
    </location>
</feature>
<keyword evidence="4 6" id="KW-0472">Membrane</keyword>
<dbReference type="OMA" id="RSEECAW"/>
<feature type="domain" description="P-type ATPase A" evidence="7">
    <location>
        <begin position="174"/>
        <end position="303"/>
    </location>
</feature>
<evidence type="ECO:0000313" key="9">
    <source>
        <dbReference type="Proteomes" id="UP000266841"/>
    </source>
</evidence>
<evidence type="ECO:0000256" key="3">
    <source>
        <dbReference type="ARBA" id="ARBA00022989"/>
    </source>
</evidence>
<dbReference type="Gene3D" id="3.40.50.1000">
    <property type="entry name" value="HAD superfamily/HAD-like"/>
    <property type="match status" value="1"/>
</dbReference>
<dbReference type="InterPro" id="IPR008250">
    <property type="entry name" value="ATPase_P-typ_transduc_dom_A_sf"/>
</dbReference>
<name>K0TQB2_THAOC</name>
<evidence type="ECO:0000256" key="1">
    <source>
        <dbReference type="ARBA" id="ARBA00004370"/>
    </source>
</evidence>
<dbReference type="eggNOG" id="KOG0202">
    <property type="taxonomic scope" value="Eukaryota"/>
</dbReference>
<evidence type="ECO:0000256" key="2">
    <source>
        <dbReference type="ARBA" id="ARBA00022692"/>
    </source>
</evidence>
<keyword evidence="3 6" id="KW-1133">Transmembrane helix</keyword>
<dbReference type="Proteomes" id="UP000266841">
    <property type="component" value="Unassembled WGS sequence"/>
</dbReference>
<dbReference type="EMBL" id="AGNL01002748">
    <property type="protein sequence ID" value="EJK75742.1"/>
    <property type="molecule type" value="Genomic_DNA"/>
</dbReference>
<dbReference type="Gene3D" id="1.20.1110.10">
    <property type="entry name" value="Calcium-transporting ATPase, transmembrane domain"/>
    <property type="match status" value="1"/>
</dbReference>
<dbReference type="AlphaFoldDB" id="K0TQB2"/>
<comment type="caution">
    <text evidence="8">The sequence shown here is derived from an EMBL/GenBank/DDBJ whole genome shotgun (WGS) entry which is preliminary data.</text>
</comment>
<proteinExistence type="predicted"/>
<gene>
    <name evidence="8" type="ORF">THAOC_02527</name>
</gene>
<dbReference type="InterPro" id="IPR023299">
    <property type="entry name" value="ATPase_P-typ_cyto_dom_N"/>
</dbReference>
<comment type="subcellular location">
    <subcellularLocation>
        <location evidence="1">Membrane</location>
    </subcellularLocation>
</comment>
<evidence type="ECO:0000256" key="6">
    <source>
        <dbReference type="SAM" id="Phobius"/>
    </source>
</evidence>
<evidence type="ECO:0000256" key="5">
    <source>
        <dbReference type="SAM" id="MobiDB-lite"/>
    </source>
</evidence>
<dbReference type="GO" id="GO:0005524">
    <property type="term" value="F:ATP binding"/>
    <property type="evidence" value="ECO:0007669"/>
    <property type="project" value="InterPro"/>
</dbReference>
<dbReference type="NCBIfam" id="TIGR01494">
    <property type="entry name" value="ATPase_P-type"/>
    <property type="match status" value="2"/>
</dbReference>
<dbReference type="SUPFAM" id="SSF81665">
    <property type="entry name" value="Calcium ATPase, transmembrane domain M"/>
    <property type="match status" value="1"/>
</dbReference>
<dbReference type="Pfam" id="PF13246">
    <property type="entry name" value="Cation_ATPase"/>
    <property type="match status" value="1"/>
</dbReference>
<reference evidence="8 9" key="1">
    <citation type="journal article" date="2012" name="Genome Biol.">
        <title>Genome and low-iron response of an oceanic diatom adapted to chronic iron limitation.</title>
        <authorList>
            <person name="Lommer M."/>
            <person name="Specht M."/>
            <person name="Roy A.S."/>
            <person name="Kraemer L."/>
            <person name="Andreson R."/>
            <person name="Gutowska M.A."/>
            <person name="Wolf J."/>
            <person name="Bergner S.V."/>
            <person name="Schilhabel M.B."/>
            <person name="Klostermeier U.C."/>
            <person name="Beiko R.G."/>
            <person name="Rosenstiel P."/>
            <person name="Hippler M."/>
            <person name="Laroche J."/>
        </authorList>
    </citation>
    <scope>NUCLEOTIDE SEQUENCE [LARGE SCALE GENOMIC DNA]</scope>
    <source>
        <strain evidence="8 9">CCMP1005</strain>
    </source>
</reference>
<dbReference type="Gene3D" id="3.40.1110.10">
    <property type="entry name" value="Calcium-transporting ATPase, cytoplasmic domain N"/>
    <property type="match status" value="1"/>
</dbReference>
<dbReference type="InterPro" id="IPR059000">
    <property type="entry name" value="ATPase_P-type_domA"/>
</dbReference>
<feature type="transmembrane region" description="Helical" evidence="6">
    <location>
        <begin position="143"/>
        <end position="159"/>
    </location>
</feature>
<dbReference type="GO" id="GO:0016887">
    <property type="term" value="F:ATP hydrolysis activity"/>
    <property type="evidence" value="ECO:0007669"/>
    <property type="project" value="InterPro"/>
</dbReference>
<dbReference type="PROSITE" id="PS00154">
    <property type="entry name" value="ATPASE_E1_E2"/>
    <property type="match status" value="1"/>
</dbReference>
<dbReference type="Pfam" id="PF00122">
    <property type="entry name" value="E1-E2_ATPase"/>
    <property type="match status" value="1"/>
</dbReference>
<protein>
    <recommendedName>
        <fullName evidence="7">P-type ATPase A domain-containing protein</fullName>
    </recommendedName>
</protein>